<dbReference type="Pfam" id="PF13505">
    <property type="entry name" value="OMP_b-brl"/>
    <property type="match status" value="1"/>
</dbReference>
<keyword evidence="2 6" id="KW-0732">Signal</keyword>
<evidence type="ECO:0000256" key="3">
    <source>
        <dbReference type="ARBA" id="ARBA00023136"/>
    </source>
</evidence>
<comment type="subcellular location">
    <subcellularLocation>
        <location evidence="1">Cell outer membrane</location>
    </subcellularLocation>
</comment>
<dbReference type="PANTHER" id="PTHR34001:SF3">
    <property type="entry name" value="BLL7405 PROTEIN"/>
    <property type="match status" value="1"/>
</dbReference>
<evidence type="ECO:0000256" key="4">
    <source>
        <dbReference type="ARBA" id="ARBA00023237"/>
    </source>
</evidence>
<protein>
    <submittedName>
        <fullName evidence="8">Outer membrane immunogenic protein</fullName>
    </submittedName>
</protein>
<dbReference type="PANTHER" id="PTHR34001">
    <property type="entry name" value="BLL7405 PROTEIN"/>
    <property type="match status" value="1"/>
</dbReference>
<proteinExistence type="inferred from homology"/>
<dbReference type="InterPro" id="IPR011250">
    <property type="entry name" value="OMP/PagP_B-barrel"/>
</dbReference>
<dbReference type="InterPro" id="IPR027385">
    <property type="entry name" value="Beta-barrel_OMP"/>
</dbReference>
<dbReference type="InterPro" id="IPR051692">
    <property type="entry name" value="OMP-like"/>
</dbReference>
<sequence>MRKVLSLAAVAVILASGGAYAADAIVYSEPAPVAPASFYSWTGGYVGFNLGYGGGKAKHPFSVTDTTGTLASGSLNMNSSGFLGGVQAGWNFQADQIVYGVEADFQGGNVKGETNISANVLGAGTLDAAIGTKLNWYGTVRARLGYTATDRFLVYATGGLAYGETKSYAKGDLGGTAFNESVKKTKTGWTVGAGAEYAVTDNWTVKSEYLYTDLGKANVFSDTIGGADVNIDRKFNFHTVRVGFNYKF</sequence>
<keyword evidence="3" id="KW-0472">Membrane</keyword>
<evidence type="ECO:0000256" key="5">
    <source>
        <dbReference type="ARBA" id="ARBA00038306"/>
    </source>
</evidence>
<evidence type="ECO:0000256" key="6">
    <source>
        <dbReference type="SAM" id="SignalP"/>
    </source>
</evidence>
<evidence type="ECO:0000313" key="9">
    <source>
        <dbReference type="Proteomes" id="UP000533306"/>
    </source>
</evidence>
<evidence type="ECO:0000313" key="8">
    <source>
        <dbReference type="EMBL" id="MBB6013736.1"/>
    </source>
</evidence>
<reference evidence="8 9" key="1">
    <citation type="submission" date="2020-08" db="EMBL/GenBank/DDBJ databases">
        <title>Genomic Encyclopedia of Type Strains, Phase IV (KMG-IV): sequencing the most valuable type-strain genomes for metagenomic binning, comparative biology and taxonomic classification.</title>
        <authorList>
            <person name="Goeker M."/>
        </authorList>
    </citation>
    <scope>NUCLEOTIDE SEQUENCE [LARGE SCALE GENOMIC DNA]</scope>
    <source>
        <strain evidence="8 9">DSM 11099</strain>
    </source>
</reference>
<name>A0A7W9S421_9HYPH</name>
<dbReference type="Gene3D" id="2.40.160.20">
    <property type="match status" value="1"/>
</dbReference>
<organism evidence="8 9">
    <name type="scientific">Aquamicrobium lusatiense</name>
    <dbReference type="NCBI Taxonomy" id="89772"/>
    <lineage>
        <taxon>Bacteria</taxon>
        <taxon>Pseudomonadati</taxon>
        <taxon>Pseudomonadota</taxon>
        <taxon>Alphaproteobacteria</taxon>
        <taxon>Hyphomicrobiales</taxon>
        <taxon>Phyllobacteriaceae</taxon>
        <taxon>Aquamicrobium</taxon>
    </lineage>
</organism>
<feature type="signal peptide" evidence="6">
    <location>
        <begin position="1"/>
        <end position="21"/>
    </location>
</feature>
<accession>A0A7W9S421</accession>
<dbReference type="Proteomes" id="UP000533306">
    <property type="component" value="Unassembled WGS sequence"/>
</dbReference>
<gene>
    <name evidence="8" type="ORF">HNR59_003125</name>
</gene>
<evidence type="ECO:0000259" key="7">
    <source>
        <dbReference type="Pfam" id="PF13505"/>
    </source>
</evidence>
<comment type="caution">
    <text evidence="8">The sequence shown here is derived from an EMBL/GenBank/DDBJ whole genome shotgun (WGS) entry which is preliminary data.</text>
</comment>
<dbReference type="GO" id="GO:0009279">
    <property type="term" value="C:cell outer membrane"/>
    <property type="evidence" value="ECO:0007669"/>
    <property type="project" value="UniProtKB-SubCell"/>
</dbReference>
<comment type="similarity">
    <text evidence="5">Belongs to the Omp25/RopB family.</text>
</comment>
<dbReference type="EMBL" id="JACHEU010000002">
    <property type="protein sequence ID" value="MBB6013736.1"/>
    <property type="molecule type" value="Genomic_DNA"/>
</dbReference>
<evidence type="ECO:0000256" key="2">
    <source>
        <dbReference type="ARBA" id="ARBA00022729"/>
    </source>
</evidence>
<dbReference type="SUPFAM" id="SSF56925">
    <property type="entry name" value="OMPA-like"/>
    <property type="match status" value="1"/>
</dbReference>
<feature type="chain" id="PRO_5031378773" evidence="6">
    <location>
        <begin position="22"/>
        <end position="248"/>
    </location>
</feature>
<evidence type="ECO:0000256" key="1">
    <source>
        <dbReference type="ARBA" id="ARBA00004442"/>
    </source>
</evidence>
<dbReference type="RefSeq" id="WP_183831920.1">
    <property type="nucleotide sequence ID" value="NZ_JACHEU010000002.1"/>
</dbReference>
<feature type="domain" description="Outer membrane protein beta-barrel" evidence="7">
    <location>
        <begin position="33"/>
        <end position="248"/>
    </location>
</feature>
<keyword evidence="4" id="KW-0998">Cell outer membrane</keyword>
<dbReference type="AlphaFoldDB" id="A0A7W9S421"/>
<keyword evidence="9" id="KW-1185">Reference proteome</keyword>